<dbReference type="InterPro" id="IPR018710">
    <property type="entry name" value="DUF2232"/>
</dbReference>
<feature type="transmembrane region" description="Helical" evidence="1">
    <location>
        <begin position="46"/>
        <end position="64"/>
    </location>
</feature>
<dbReference type="Gene3D" id="1.10.1760.20">
    <property type="match status" value="1"/>
</dbReference>
<feature type="transmembrane region" description="Helical" evidence="1">
    <location>
        <begin position="93"/>
        <end position="113"/>
    </location>
</feature>
<gene>
    <name evidence="2" type="ORF">K9V48_08950</name>
</gene>
<sequence>MLLRSISMHAKVFSNSFNKTASITKKLTTIALLTTLSAILQSAGGFIPVAGLFISPFATAPVIISTTLSEKYGVLGYLLTIFLLVLIQPSEVLIFTFTTGLLGIGIGLAYHVWKRRLSLIISGAIALLSGILIVLLVFQFPLLGPSIQPTIDLPLFFSLAFFSFFYSWFWVELSVFLFKRLKR</sequence>
<dbReference type="Pfam" id="PF09991">
    <property type="entry name" value="DUF2232"/>
    <property type="match status" value="1"/>
</dbReference>
<accession>A0ABS7UR18</accession>
<keyword evidence="3" id="KW-1185">Reference proteome</keyword>
<dbReference type="RefSeq" id="WP_224138464.1">
    <property type="nucleotide sequence ID" value="NZ_JAIQUM010000014.1"/>
</dbReference>
<name>A0ABS7UR18_9BACI</name>
<reference evidence="2" key="1">
    <citation type="submission" date="2024-05" db="EMBL/GenBank/DDBJ databases">
        <title>Metabacillus sp. nov., isolated from the rhizosphere soil of tomato plants.</title>
        <authorList>
            <person name="Ma R."/>
        </authorList>
    </citation>
    <scope>NUCLEOTIDE SEQUENCE</scope>
    <source>
        <strain evidence="2">DBTR6</strain>
    </source>
</reference>
<evidence type="ECO:0000313" key="3">
    <source>
        <dbReference type="Proteomes" id="UP001165287"/>
    </source>
</evidence>
<protein>
    <submittedName>
        <fullName evidence="2">YybS family protein</fullName>
    </submittedName>
</protein>
<keyword evidence="1" id="KW-0472">Membrane</keyword>
<feature type="transmembrane region" description="Helical" evidence="1">
    <location>
        <begin position="120"/>
        <end position="143"/>
    </location>
</feature>
<organism evidence="2 3">
    <name type="scientific">Metabacillus rhizolycopersici</name>
    <dbReference type="NCBI Taxonomy" id="2875709"/>
    <lineage>
        <taxon>Bacteria</taxon>
        <taxon>Bacillati</taxon>
        <taxon>Bacillota</taxon>
        <taxon>Bacilli</taxon>
        <taxon>Bacillales</taxon>
        <taxon>Bacillaceae</taxon>
        <taxon>Metabacillus</taxon>
    </lineage>
</organism>
<evidence type="ECO:0000313" key="2">
    <source>
        <dbReference type="EMBL" id="MBZ5750369.1"/>
    </source>
</evidence>
<proteinExistence type="predicted"/>
<keyword evidence="1" id="KW-0812">Transmembrane</keyword>
<feature type="transmembrane region" description="Helical" evidence="1">
    <location>
        <begin position="155"/>
        <end position="178"/>
    </location>
</feature>
<dbReference type="EMBL" id="JAIQUM010000014">
    <property type="protein sequence ID" value="MBZ5750369.1"/>
    <property type="molecule type" value="Genomic_DNA"/>
</dbReference>
<keyword evidence="1" id="KW-1133">Transmembrane helix</keyword>
<dbReference type="Proteomes" id="UP001165287">
    <property type="component" value="Unassembled WGS sequence"/>
</dbReference>
<comment type="caution">
    <text evidence="2">The sequence shown here is derived from an EMBL/GenBank/DDBJ whole genome shotgun (WGS) entry which is preliminary data.</text>
</comment>
<feature type="transmembrane region" description="Helical" evidence="1">
    <location>
        <begin position="71"/>
        <end position="87"/>
    </location>
</feature>
<evidence type="ECO:0000256" key="1">
    <source>
        <dbReference type="SAM" id="Phobius"/>
    </source>
</evidence>